<dbReference type="Proteomes" id="UP000182961">
    <property type="component" value="Unassembled WGS sequence"/>
</dbReference>
<evidence type="ECO:0000313" key="1">
    <source>
        <dbReference type="EMBL" id="SFM62949.1"/>
    </source>
</evidence>
<evidence type="ECO:0000313" key="2">
    <source>
        <dbReference type="Proteomes" id="UP000182961"/>
    </source>
</evidence>
<keyword evidence="2" id="KW-1185">Reference proteome</keyword>
<gene>
    <name evidence="1" type="ORF">SAMN05444143_101798</name>
</gene>
<dbReference type="EMBL" id="FOUT01000001">
    <property type="protein sequence ID" value="SFM62949.1"/>
    <property type="molecule type" value="Genomic_DNA"/>
</dbReference>
<accession>A0A1I4SEP3</accession>
<name>A0A1I4SEP3_9FLAO</name>
<dbReference type="eggNOG" id="ENOG5030Z08">
    <property type="taxonomic scope" value="Bacteria"/>
</dbReference>
<dbReference type="AlphaFoldDB" id="A0A1I4SEP3"/>
<sequence length="277" mass="31965">MARIIAPFQIEGTLHDTNFYVDQDNINRAREKATSSMTSEKYWTLPIYHNVRMQSVEFGQSVVIAKTFQRIVYLFNKNAKDGSFAGRSNKLLFEILKEDLHRKRGERLVTEGIKSKYGQELLLGFESNKLRPLPKVLAPKKWEIKDHSFCFPGCVMETDIDWPSDATHVTFNLAIANWNIATNHFTTHYGEAQFFSKTTIPQDITITVTPPSEEDLHLTFLFIGFSKQQGSKHLPLHRKHNTATLVHYHYFPEHHQESTLAPEETLTLNLKPPFTFS</sequence>
<proteinExistence type="predicted"/>
<dbReference type="RefSeq" id="WP_024981566.1">
    <property type="nucleotide sequence ID" value="NZ_CBCRUM010000030.1"/>
</dbReference>
<protein>
    <submittedName>
        <fullName evidence="1">Uncharacterized protein</fullName>
    </submittedName>
</protein>
<organism evidence="1 2">
    <name type="scientific">Flavobacterium succinicans</name>
    <dbReference type="NCBI Taxonomy" id="29536"/>
    <lineage>
        <taxon>Bacteria</taxon>
        <taxon>Pseudomonadati</taxon>
        <taxon>Bacteroidota</taxon>
        <taxon>Flavobacteriia</taxon>
        <taxon>Flavobacteriales</taxon>
        <taxon>Flavobacteriaceae</taxon>
        <taxon>Flavobacterium</taxon>
    </lineage>
</organism>
<reference evidence="2" key="1">
    <citation type="submission" date="2016-10" db="EMBL/GenBank/DDBJ databases">
        <authorList>
            <person name="Varghese N."/>
            <person name="Submissions S."/>
        </authorList>
    </citation>
    <scope>NUCLEOTIDE SEQUENCE [LARGE SCALE GENOMIC DNA]</scope>
    <source>
        <strain evidence="2">DSM 4002</strain>
    </source>
</reference>